<reference evidence="4 5" key="1">
    <citation type="submission" date="2019-06" db="EMBL/GenBank/DDBJ databases">
        <title>Sequencing the genomes of 1000 actinobacteria strains.</title>
        <authorList>
            <person name="Klenk H.-P."/>
        </authorList>
    </citation>
    <scope>NUCLEOTIDE SEQUENCE [LARGE SCALE GENOMIC DNA]</scope>
    <source>
        <strain evidence="4 5">DSM 43186</strain>
    </source>
</reference>
<accession>A0A543IZW5</accession>
<name>A0A543IZW5_9ACTN</name>
<dbReference type="GO" id="GO:0003677">
    <property type="term" value="F:DNA binding"/>
    <property type="evidence" value="ECO:0007669"/>
    <property type="project" value="UniProtKB-KW"/>
</dbReference>
<feature type="domain" description="Ferritin/DPS" evidence="3">
    <location>
        <begin position="21"/>
        <end position="154"/>
    </location>
</feature>
<comment type="similarity">
    <text evidence="1 2">Belongs to the Dps family.</text>
</comment>
<evidence type="ECO:0000256" key="2">
    <source>
        <dbReference type="RuleBase" id="RU003875"/>
    </source>
</evidence>
<dbReference type="RefSeq" id="WP_142260034.1">
    <property type="nucleotide sequence ID" value="NZ_BMPV01000001.1"/>
</dbReference>
<dbReference type="Proteomes" id="UP000319213">
    <property type="component" value="Unassembled WGS sequence"/>
</dbReference>
<keyword evidence="4" id="KW-0238">DNA-binding</keyword>
<dbReference type="AlphaFoldDB" id="A0A543IZW5"/>
<dbReference type="InterPro" id="IPR002177">
    <property type="entry name" value="DPS_DNA-bd"/>
</dbReference>
<dbReference type="EMBL" id="VFPQ01000001">
    <property type="protein sequence ID" value="TQM76110.1"/>
    <property type="molecule type" value="Genomic_DNA"/>
</dbReference>
<dbReference type="InterPro" id="IPR008331">
    <property type="entry name" value="Ferritin_DPS_dom"/>
</dbReference>
<dbReference type="InterPro" id="IPR009078">
    <property type="entry name" value="Ferritin-like_SF"/>
</dbReference>
<dbReference type="GO" id="GO:0016722">
    <property type="term" value="F:oxidoreductase activity, acting on metal ions"/>
    <property type="evidence" value="ECO:0007669"/>
    <property type="project" value="InterPro"/>
</dbReference>
<dbReference type="PANTHER" id="PTHR42932:SF2">
    <property type="entry name" value="DNA PROTECTION DURING STARVATION PROTEIN 1"/>
    <property type="match status" value="1"/>
</dbReference>
<keyword evidence="5" id="KW-1185">Reference proteome</keyword>
<organism evidence="4 5">
    <name type="scientific">Thermopolyspora flexuosa</name>
    <dbReference type="NCBI Taxonomy" id="103836"/>
    <lineage>
        <taxon>Bacteria</taxon>
        <taxon>Bacillati</taxon>
        <taxon>Actinomycetota</taxon>
        <taxon>Actinomycetes</taxon>
        <taxon>Streptosporangiales</taxon>
        <taxon>Streptosporangiaceae</taxon>
        <taxon>Thermopolyspora</taxon>
    </lineage>
</organism>
<dbReference type="Gene3D" id="1.20.1260.10">
    <property type="match status" value="1"/>
</dbReference>
<proteinExistence type="inferred from homology"/>
<evidence type="ECO:0000313" key="4">
    <source>
        <dbReference type="EMBL" id="TQM76110.1"/>
    </source>
</evidence>
<dbReference type="PROSITE" id="PS00818">
    <property type="entry name" value="DPS_1"/>
    <property type="match status" value="1"/>
</dbReference>
<dbReference type="InterPro" id="IPR012347">
    <property type="entry name" value="Ferritin-like"/>
</dbReference>
<dbReference type="CDD" id="cd01043">
    <property type="entry name" value="DPS"/>
    <property type="match status" value="1"/>
</dbReference>
<dbReference type="Pfam" id="PF00210">
    <property type="entry name" value="Ferritin"/>
    <property type="match status" value="1"/>
</dbReference>
<protein>
    <submittedName>
        <fullName evidence="4">Starvation-inducible DNA-binding protein</fullName>
    </submittedName>
</protein>
<dbReference type="PRINTS" id="PR01346">
    <property type="entry name" value="HELNAPAPROT"/>
</dbReference>
<dbReference type="OrthoDB" id="9797687at2"/>
<dbReference type="InterPro" id="IPR023188">
    <property type="entry name" value="DPS_DNA-bd_CS"/>
</dbReference>
<gene>
    <name evidence="4" type="ORF">FHX40_2834</name>
</gene>
<evidence type="ECO:0000259" key="3">
    <source>
        <dbReference type="Pfam" id="PF00210"/>
    </source>
</evidence>
<evidence type="ECO:0000313" key="5">
    <source>
        <dbReference type="Proteomes" id="UP000319213"/>
    </source>
</evidence>
<dbReference type="SUPFAM" id="SSF47240">
    <property type="entry name" value="Ferritin-like"/>
    <property type="match status" value="1"/>
</dbReference>
<evidence type="ECO:0000256" key="1">
    <source>
        <dbReference type="ARBA" id="ARBA00009497"/>
    </source>
</evidence>
<sequence>MSAITSPLNDSDRKIVGECLQGALIDLIDLSLLAKQAHWNLVGRNFRSLHLQLDEIVDVARKHTDRVAERAIAIGVNPDGRCGTVARETQLKQLNAGYLQDTQVVEAFTDILEGCVRRMRERVDRTEQPDPVTQDLLIEAAQDLEQQHWMMQAQR</sequence>
<dbReference type="PIRSF" id="PIRSF005900">
    <property type="entry name" value="Dps"/>
    <property type="match status" value="1"/>
</dbReference>
<dbReference type="GO" id="GO:0008199">
    <property type="term" value="F:ferric iron binding"/>
    <property type="evidence" value="ECO:0007669"/>
    <property type="project" value="InterPro"/>
</dbReference>
<comment type="caution">
    <text evidence="4">The sequence shown here is derived from an EMBL/GenBank/DDBJ whole genome shotgun (WGS) entry which is preliminary data.</text>
</comment>
<dbReference type="PANTHER" id="PTHR42932">
    <property type="entry name" value="GENERAL STRESS PROTEIN 20U"/>
    <property type="match status" value="1"/>
</dbReference>